<evidence type="ECO:0000313" key="2">
    <source>
        <dbReference type="Proteomes" id="UP000324222"/>
    </source>
</evidence>
<protein>
    <submittedName>
        <fullName evidence="1">Uncharacterized protein</fullName>
    </submittedName>
</protein>
<organism evidence="1 2">
    <name type="scientific">Portunus trituberculatus</name>
    <name type="common">Swimming crab</name>
    <name type="synonym">Neptunus trituberculatus</name>
    <dbReference type="NCBI Taxonomy" id="210409"/>
    <lineage>
        <taxon>Eukaryota</taxon>
        <taxon>Metazoa</taxon>
        <taxon>Ecdysozoa</taxon>
        <taxon>Arthropoda</taxon>
        <taxon>Crustacea</taxon>
        <taxon>Multicrustacea</taxon>
        <taxon>Malacostraca</taxon>
        <taxon>Eumalacostraca</taxon>
        <taxon>Eucarida</taxon>
        <taxon>Decapoda</taxon>
        <taxon>Pleocyemata</taxon>
        <taxon>Brachyura</taxon>
        <taxon>Eubrachyura</taxon>
        <taxon>Portunoidea</taxon>
        <taxon>Portunidae</taxon>
        <taxon>Portuninae</taxon>
        <taxon>Portunus</taxon>
    </lineage>
</organism>
<name>A0A5B7GSH7_PORTR</name>
<keyword evidence="2" id="KW-1185">Reference proteome</keyword>
<gene>
    <name evidence="1" type="ORF">E2C01_057072</name>
</gene>
<reference evidence="1 2" key="1">
    <citation type="submission" date="2019-05" db="EMBL/GenBank/DDBJ databases">
        <title>Another draft genome of Portunus trituberculatus and its Hox gene families provides insights of decapod evolution.</title>
        <authorList>
            <person name="Jeong J.-H."/>
            <person name="Song I."/>
            <person name="Kim S."/>
            <person name="Choi T."/>
            <person name="Kim D."/>
            <person name="Ryu S."/>
            <person name="Kim W."/>
        </authorList>
    </citation>
    <scope>NUCLEOTIDE SEQUENCE [LARGE SCALE GENOMIC DNA]</scope>
    <source>
        <tissue evidence="1">Muscle</tissue>
    </source>
</reference>
<comment type="caution">
    <text evidence="1">The sequence shown here is derived from an EMBL/GenBank/DDBJ whole genome shotgun (WGS) entry which is preliminary data.</text>
</comment>
<proteinExistence type="predicted"/>
<dbReference type="Proteomes" id="UP000324222">
    <property type="component" value="Unassembled WGS sequence"/>
</dbReference>
<evidence type="ECO:0000313" key="1">
    <source>
        <dbReference type="EMBL" id="MPC62980.1"/>
    </source>
</evidence>
<dbReference type="AlphaFoldDB" id="A0A5B7GSH7"/>
<dbReference type="EMBL" id="VSRR010020288">
    <property type="protein sequence ID" value="MPC62980.1"/>
    <property type="molecule type" value="Genomic_DNA"/>
</dbReference>
<accession>A0A5B7GSH7</accession>
<sequence length="82" mass="9131">MLVIVARLRVIDHPAVHSLRPPLDKVLTGCQRSGLAMVTELYQAWLKVLVPFPRLACFALSDYVGCTLWDRAVRTIAARASL</sequence>